<dbReference type="InterPro" id="IPR013005">
    <property type="entry name" value="Ribosomal_uL4-like"/>
</dbReference>
<evidence type="ECO:0000313" key="6">
    <source>
        <dbReference type="EMBL" id="EEV89770.1"/>
    </source>
</evidence>
<name>C8N6G3_CARH6</name>
<dbReference type="PANTHER" id="PTHR10746:SF6">
    <property type="entry name" value="LARGE RIBOSOMAL SUBUNIT PROTEIN UL4M"/>
    <property type="match status" value="1"/>
</dbReference>
<sequence length="103" mass="11818">MYRAALRSIFSELQRQDRLCLVEELNFSSNKTKDFVSYAAEMGFGQDFLLITESLNENLFLASRNIPSVVVVDVEAIDPVLLLRHEKVAIDKLAIERINEWLS</sequence>
<keyword evidence="2 6" id="KW-0689">Ribosomal protein</keyword>
<dbReference type="HOGENOM" id="CLU_041575_8_0_6"/>
<dbReference type="Pfam" id="PF00573">
    <property type="entry name" value="Ribosomal_L4"/>
    <property type="match status" value="1"/>
</dbReference>
<proteinExistence type="inferred from homology"/>
<evidence type="ECO:0000256" key="3">
    <source>
        <dbReference type="ARBA" id="ARBA00023274"/>
    </source>
</evidence>
<dbReference type="Gene3D" id="3.40.1370.10">
    <property type="match status" value="1"/>
</dbReference>
<dbReference type="Proteomes" id="UP000004870">
    <property type="component" value="Unassembled WGS sequence"/>
</dbReference>
<dbReference type="EMBL" id="ACKY01000007">
    <property type="protein sequence ID" value="EEV89770.1"/>
    <property type="molecule type" value="Genomic_DNA"/>
</dbReference>
<dbReference type="InterPro" id="IPR023574">
    <property type="entry name" value="Ribosomal_uL4_dom_sf"/>
</dbReference>
<comment type="similarity">
    <text evidence="1">Belongs to the universal ribosomal protein uL4 family.</text>
</comment>
<gene>
    <name evidence="6" type="primary">rplD</name>
    <name evidence="6" type="ORF">HMPREF0198_0089</name>
</gene>
<dbReference type="InterPro" id="IPR002136">
    <property type="entry name" value="Ribosomal_uL4"/>
</dbReference>
<dbReference type="GO" id="GO:0006412">
    <property type="term" value="P:translation"/>
    <property type="evidence" value="ECO:0007669"/>
    <property type="project" value="InterPro"/>
</dbReference>
<dbReference type="GO" id="GO:0003735">
    <property type="term" value="F:structural constituent of ribosome"/>
    <property type="evidence" value="ECO:0007669"/>
    <property type="project" value="InterPro"/>
</dbReference>
<dbReference type="GO" id="GO:1990904">
    <property type="term" value="C:ribonucleoprotein complex"/>
    <property type="evidence" value="ECO:0007669"/>
    <property type="project" value="UniProtKB-KW"/>
</dbReference>
<evidence type="ECO:0000256" key="5">
    <source>
        <dbReference type="ARBA" id="ARBA00035462"/>
    </source>
</evidence>
<dbReference type="SUPFAM" id="SSF52166">
    <property type="entry name" value="Ribosomal protein L4"/>
    <property type="match status" value="1"/>
</dbReference>
<dbReference type="PANTHER" id="PTHR10746">
    <property type="entry name" value="50S RIBOSOMAL PROTEIN L4"/>
    <property type="match status" value="1"/>
</dbReference>
<accession>C8N6G3</accession>
<keyword evidence="7" id="KW-1185">Reference proteome</keyword>
<evidence type="ECO:0000256" key="2">
    <source>
        <dbReference type="ARBA" id="ARBA00022980"/>
    </source>
</evidence>
<dbReference type="AlphaFoldDB" id="C8N6G3"/>
<protein>
    <recommendedName>
        <fullName evidence="4">Large ribosomal subunit protein uL4</fullName>
    </recommendedName>
    <alternativeName>
        <fullName evidence="5">50S ribosomal protein L4</fullName>
    </alternativeName>
</protein>
<evidence type="ECO:0000313" key="7">
    <source>
        <dbReference type="Proteomes" id="UP000004870"/>
    </source>
</evidence>
<dbReference type="GO" id="GO:0005840">
    <property type="term" value="C:ribosome"/>
    <property type="evidence" value="ECO:0007669"/>
    <property type="project" value="UniProtKB-KW"/>
</dbReference>
<evidence type="ECO:0000256" key="1">
    <source>
        <dbReference type="ARBA" id="ARBA00010528"/>
    </source>
</evidence>
<organism evidence="6 7">
    <name type="scientific">Cardiobacterium hominis (strain ATCC 15826 / DSM 8339 / NCTC 10426 / 6573)</name>
    <dbReference type="NCBI Taxonomy" id="638300"/>
    <lineage>
        <taxon>Bacteria</taxon>
        <taxon>Pseudomonadati</taxon>
        <taxon>Pseudomonadota</taxon>
        <taxon>Gammaproteobacteria</taxon>
        <taxon>Cardiobacteriales</taxon>
        <taxon>Cardiobacteriaceae</taxon>
        <taxon>Cardiobacterium</taxon>
    </lineage>
</organism>
<dbReference type="STRING" id="2718.CHUV0807_2073"/>
<keyword evidence="3" id="KW-0687">Ribonucleoprotein</keyword>
<evidence type="ECO:0000256" key="4">
    <source>
        <dbReference type="ARBA" id="ARBA00035244"/>
    </source>
</evidence>
<reference evidence="6 7" key="1">
    <citation type="submission" date="2009-08" db="EMBL/GenBank/DDBJ databases">
        <authorList>
            <person name="Qin X."/>
            <person name="Bachman B."/>
            <person name="Battles P."/>
            <person name="Bell A."/>
            <person name="Bess C."/>
            <person name="Bickham C."/>
            <person name="Chaboub L."/>
            <person name="Chen D."/>
            <person name="Coyle M."/>
            <person name="Deiros D.R."/>
            <person name="Dinh H."/>
            <person name="Forbes L."/>
            <person name="Fowler G."/>
            <person name="Francisco L."/>
            <person name="Fu Q."/>
            <person name="Gubbala S."/>
            <person name="Hale W."/>
            <person name="Han Y."/>
            <person name="Hemphill L."/>
            <person name="Highlander S.K."/>
            <person name="Hirani K."/>
            <person name="Hogues M."/>
            <person name="Jackson L."/>
            <person name="Jakkamsetti A."/>
            <person name="Javaid M."/>
            <person name="Jiang H."/>
            <person name="Korchina V."/>
            <person name="Kovar C."/>
            <person name="Lara F."/>
            <person name="Lee S."/>
            <person name="Mata R."/>
            <person name="Mathew T."/>
            <person name="Moen C."/>
            <person name="Morales K."/>
            <person name="Munidasa M."/>
            <person name="Nazareth L."/>
            <person name="Ngo R."/>
            <person name="Nguyen L."/>
            <person name="Okwuonu G."/>
            <person name="Ongeri F."/>
            <person name="Patil S."/>
            <person name="Petrosino J."/>
            <person name="Pham C."/>
            <person name="Pham P."/>
            <person name="Pu L.-L."/>
            <person name="Puazo M."/>
            <person name="Raj R."/>
            <person name="Reid J."/>
            <person name="Rouhana J."/>
            <person name="Saada N."/>
            <person name="Shang Y."/>
            <person name="Simmons D."/>
            <person name="Thornton R."/>
            <person name="Warren J."/>
            <person name="Weissenberger G."/>
            <person name="Zhang J."/>
            <person name="Zhang L."/>
            <person name="Zhou C."/>
            <person name="Zhu D."/>
            <person name="Muzny D."/>
            <person name="Worley K."/>
            <person name="Gibbs R."/>
        </authorList>
    </citation>
    <scope>NUCLEOTIDE SEQUENCE [LARGE SCALE GENOMIC DNA]</scope>
    <source>
        <strain evidence="7">ATCC 15826 / DSM 8339 / NCTC 10426 / 6573</strain>
    </source>
</reference>
<comment type="caution">
    <text evidence="6">The sequence shown here is derived from an EMBL/GenBank/DDBJ whole genome shotgun (WGS) entry which is preliminary data.</text>
</comment>